<dbReference type="InterPro" id="IPR052156">
    <property type="entry name" value="BCAA_Transport_ATP-bd_LivF"/>
</dbReference>
<dbReference type="RefSeq" id="WP_259311022.1">
    <property type="nucleotide sequence ID" value="NZ_CP087164.1"/>
</dbReference>
<accession>A0A9E7C1R1</accession>
<organism evidence="7 8">
    <name type="scientific">Capillimicrobium parvum</name>
    <dbReference type="NCBI Taxonomy" id="2884022"/>
    <lineage>
        <taxon>Bacteria</taxon>
        <taxon>Bacillati</taxon>
        <taxon>Actinomycetota</taxon>
        <taxon>Thermoleophilia</taxon>
        <taxon>Solirubrobacterales</taxon>
        <taxon>Capillimicrobiaceae</taxon>
        <taxon>Capillimicrobium</taxon>
    </lineage>
</organism>
<dbReference type="PANTHER" id="PTHR43820">
    <property type="entry name" value="HIGH-AFFINITY BRANCHED-CHAIN AMINO ACID TRANSPORT ATP-BINDING PROTEIN LIVF"/>
    <property type="match status" value="1"/>
</dbReference>
<evidence type="ECO:0000256" key="2">
    <source>
        <dbReference type="ARBA" id="ARBA00022448"/>
    </source>
</evidence>
<evidence type="ECO:0000313" key="7">
    <source>
        <dbReference type="EMBL" id="UGS36959.1"/>
    </source>
</evidence>
<dbReference type="InterPro" id="IPR003593">
    <property type="entry name" value="AAA+_ATPase"/>
</dbReference>
<keyword evidence="8" id="KW-1185">Reference proteome</keyword>
<sequence length="249" mass="26026">MSTVVETKGLASGYGGQPVIHDVDIAVNAGEVVCLLGNNGAGKTTTMLTLSGELPTLAGEILFDGVVTKAPLHRRARNGLSYVTEERSVFKSMSARDNLRCGGVSPADAVQLFPELEKCMGTRGGLLSGGEQQMLTLARALGRNPRVLLADELSLGLAPLVVDRLLAAVRRAATEAGTGALIVEQHARKAMRYSDRVYVMSRGRIAMALSSEEAQARLGEIEATYLSADAVAQALPGGKPPPPAPAPPV</sequence>
<dbReference type="PROSITE" id="PS50893">
    <property type="entry name" value="ABC_TRANSPORTER_2"/>
    <property type="match status" value="1"/>
</dbReference>
<keyword evidence="2" id="KW-0813">Transport</keyword>
<evidence type="ECO:0000256" key="5">
    <source>
        <dbReference type="ARBA" id="ARBA00022970"/>
    </source>
</evidence>
<gene>
    <name evidence="7" type="primary">livF_5</name>
    <name evidence="7" type="ORF">DSM104329_03371</name>
</gene>
<dbReference type="GO" id="GO:0016887">
    <property type="term" value="F:ATP hydrolysis activity"/>
    <property type="evidence" value="ECO:0007669"/>
    <property type="project" value="InterPro"/>
</dbReference>
<evidence type="ECO:0000313" key="8">
    <source>
        <dbReference type="Proteomes" id="UP001162834"/>
    </source>
</evidence>
<dbReference type="EMBL" id="CP087164">
    <property type="protein sequence ID" value="UGS36959.1"/>
    <property type="molecule type" value="Genomic_DNA"/>
</dbReference>
<keyword evidence="3" id="KW-0547">Nucleotide-binding</keyword>
<evidence type="ECO:0000256" key="3">
    <source>
        <dbReference type="ARBA" id="ARBA00022741"/>
    </source>
</evidence>
<evidence type="ECO:0000256" key="4">
    <source>
        <dbReference type="ARBA" id="ARBA00022840"/>
    </source>
</evidence>
<dbReference type="AlphaFoldDB" id="A0A9E7C1R1"/>
<dbReference type="InterPro" id="IPR003439">
    <property type="entry name" value="ABC_transporter-like_ATP-bd"/>
</dbReference>
<dbReference type="Gene3D" id="3.40.50.300">
    <property type="entry name" value="P-loop containing nucleotide triphosphate hydrolases"/>
    <property type="match status" value="1"/>
</dbReference>
<keyword evidence="4 7" id="KW-0067">ATP-binding</keyword>
<dbReference type="SMART" id="SM00382">
    <property type="entry name" value="AAA"/>
    <property type="match status" value="1"/>
</dbReference>
<name>A0A9E7C1R1_9ACTN</name>
<evidence type="ECO:0000259" key="6">
    <source>
        <dbReference type="PROSITE" id="PS50893"/>
    </source>
</evidence>
<dbReference type="Pfam" id="PF00005">
    <property type="entry name" value="ABC_tran"/>
    <property type="match status" value="1"/>
</dbReference>
<dbReference type="InterPro" id="IPR017871">
    <property type="entry name" value="ABC_transporter-like_CS"/>
</dbReference>
<reference evidence="7" key="1">
    <citation type="journal article" date="2022" name="Int. J. Syst. Evol. Microbiol.">
        <title>Pseudomonas aegrilactucae sp. nov. and Pseudomonas morbosilactucae sp. nov., pathogens causing bacterial rot of lettuce in Japan.</title>
        <authorList>
            <person name="Sawada H."/>
            <person name="Fujikawa T."/>
            <person name="Satou M."/>
        </authorList>
    </citation>
    <scope>NUCLEOTIDE SEQUENCE</scope>
    <source>
        <strain evidence="7">0166_1</strain>
    </source>
</reference>
<dbReference type="PROSITE" id="PS00211">
    <property type="entry name" value="ABC_TRANSPORTER_1"/>
    <property type="match status" value="1"/>
</dbReference>
<dbReference type="GO" id="GO:0005524">
    <property type="term" value="F:ATP binding"/>
    <property type="evidence" value="ECO:0007669"/>
    <property type="project" value="UniProtKB-KW"/>
</dbReference>
<feature type="domain" description="ABC transporter" evidence="6">
    <location>
        <begin position="5"/>
        <end position="227"/>
    </location>
</feature>
<dbReference type="GO" id="GO:0015807">
    <property type="term" value="P:L-amino acid transport"/>
    <property type="evidence" value="ECO:0007669"/>
    <property type="project" value="TreeGrafter"/>
</dbReference>
<dbReference type="GO" id="GO:0015658">
    <property type="term" value="F:branched-chain amino acid transmembrane transporter activity"/>
    <property type="evidence" value="ECO:0007669"/>
    <property type="project" value="TreeGrafter"/>
</dbReference>
<dbReference type="SUPFAM" id="SSF52540">
    <property type="entry name" value="P-loop containing nucleoside triphosphate hydrolases"/>
    <property type="match status" value="1"/>
</dbReference>
<dbReference type="PANTHER" id="PTHR43820:SF4">
    <property type="entry name" value="HIGH-AFFINITY BRANCHED-CHAIN AMINO ACID TRANSPORT ATP-BINDING PROTEIN LIVF"/>
    <property type="match status" value="1"/>
</dbReference>
<protein>
    <submittedName>
        <fullName evidence="7">High-affinity branched-chain amino acid transport ATP-binding protein LivF</fullName>
    </submittedName>
</protein>
<dbReference type="Proteomes" id="UP001162834">
    <property type="component" value="Chromosome"/>
</dbReference>
<comment type="similarity">
    <text evidence="1">Belongs to the ABC transporter superfamily.</text>
</comment>
<evidence type="ECO:0000256" key="1">
    <source>
        <dbReference type="ARBA" id="ARBA00005417"/>
    </source>
</evidence>
<dbReference type="InterPro" id="IPR027417">
    <property type="entry name" value="P-loop_NTPase"/>
</dbReference>
<keyword evidence="5" id="KW-0029">Amino-acid transport</keyword>
<proteinExistence type="inferred from homology"/>
<dbReference type="KEGG" id="sbae:DSM104329_03371"/>